<accession>C1N2E6</accession>
<feature type="compositionally biased region" description="Low complexity" evidence="1">
    <location>
        <begin position="73"/>
        <end position="93"/>
    </location>
</feature>
<gene>
    <name evidence="2" type="ORF">MICPUCDRAFT_51500</name>
</gene>
<evidence type="ECO:0000313" key="2">
    <source>
        <dbReference type="EMBL" id="EEH53785.1"/>
    </source>
</evidence>
<dbReference type="Proteomes" id="UP000001876">
    <property type="component" value="Unassembled WGS sequence"/>
</dbReference>
<reference evidence="2 3" key="1">
    <citation type="journal article" date="2009" name="Science">
        <title>Green evolution and dynamic adaptations revealed by genomes of the marine picoeukaryotes Micromonas.</title>
        <authorList>
            <person name="Worden A.Z."/>
            <person name="Lee J.H."/>
            <person name="Mock T."/>
            <person name="Rouze P."/>
            <person name="Simmons M.P."/>
            <person name="Aerts A.L."/>
            <person name="Allen A.E."/>
            <person name="Cuvelier M.L."/>
            <person name="Derelle E."/>
            <person name="Everett M.V."/>
            <person name="Foulon E."/>
            <person name="Grimwood J."/>
            <person name="Gundlach H."/>
            <person name="Henrissat B."/>
            <person name="Napoli C."/>
            <person name="McDonald S.M."/>
            <person name="Parker M.S."/>
            <person name="Rombauts S."/>
            <person name="Salamov A."/>
            <person name="Von Dassow P."/>
            <person name="Badger J.H."/>
            <person name="Coutinho P.M."/>
            <person name="Demir E."/>
            <person name="Dubchak I."/>
            <person name="Gentemann C."/>
            <person name="Eikrem W."/>
            <person name="Gready J.E."/>
            <person name="John U."/>
            <person name="Lanier W."/>
            <person name="Lindquist E.A."/>
            <person name="Lucas S."/>
            <person name="Mayer K.F."/>
            <person name="Moreau H."/>
            <person name="Not F."/>
            <person name="Otillar R."/>
            <person name="Panaud O."/>
            <person name="Pangilinan J."/>
            <person name="Paulsen I."/>
            <person name="Piegu B."/>
            <person name="Poliakov A."/>
            <person name="Robbens S."/>
            <person name="Schmutz J."/>
            <person name="Toulza E."/>
            <person name="Wyss T."/>
            <person name="Zelensky A."/>
            <person name="Zhou K."/>
            <person name="Armbrust E.V."/>
            <person name="Bhattacharya D."/>
            <person name="Goodenough U.W."/>
            <person name="Van de Peer Y."/>
            <person name="Grigoriev I.V."/>
        </authorList>
    </citation>
    <scope>NUCLEOTIDE SEQUENCE [LARGE SCALE GENOMIC DNA]</scope>
    <source>
        <strain evidence="2 3">CCMP1545</strain>
    </source>
</reference>
<dbReference type="OMA" id="YSANHWF"/>
<dbReference type="EMBL" id="GG663745">
    <property type="protein sequence ID" value="EEH53785.1"/>
    <property type="molecule type" value="Genomic_DNA"/>
</dbReference>
<feature type="region of interest" description="Disordered" evidence="1">
    <location>
        <begin position="352"/>
        <end position="371"/>
    </location>
</feature>
<feature type="compositionally biased region" description="Basic and acidic residues" evidence="1">
    <location>
        <begin position="61"/>
        <end position="72"/>
    </location>
</feature>
<dbReference type="KEGG" id="mpp:MICPUCDRAFT_51500"/>
<feature type="region of interest" description="Disordered" evidence="1">
    <location>
        <begin position="58"/>
        <end position="118"/>
    </location>
</feature>
<protein>
    <submittedName>
        <fullName evidence="2">Uncharacterized protein</fullName>
    </submittedName>
</protein>
<keyword evidence="3" id="KW-1185">Reference proteome</keyword>
<organism evidence="3">
    <name type="scientific">Micromonas pusilla (strain CCMP1545)</name>
    <name type="common">Picoplanktonic green alga</name>
    <dbReference type="NCBI Taxonomy" id="564608"/>
    <lineage>
        <taxon>Eukaryota</taxon>
        <taxon>Viridiplantae</taxon>
        <taxon>Chlorophyta</taxon>
        <taxon>Mamiellophyceae</taxon>
        <taxon>Mamiellales</taxon>
        <taxon>Mamiellaceae</taxon>
        <taxon>Micromonas</taxon>
    </lineage>
</organism>
<proteinExistence type="predicted"/>
<evidence type="ECO:0000313" key="3">
    <source>
        <dbReference type="Proteomes" id="UP000001876"/>
    </source>
</evidence>
<name>C1N2E6_MICPC</name>
<dbReference type="GeneID" id="9687297"/>
<feature type="region of interest" description="Disordered" evidence="1">
    <location>
        <begin position="537"/>
        <end position="566"/>
    </location>
</feature>
<evidence type="ECO:0000256" key="1">
    <source>
        <dbReference type="SAM" id="MobiDB-lite"/>
    </source>
</evidence>
<dbReference type="RefSeq" id="XP_003062073.1">
    <property type="nucleotide sequence ID" value="XM_003062027.1"/>
</dbReference>
<dbReference type="PROSITE" id="PS51257">
    <property type="entry name" value="PROKAR_LIPOPROTEIN"/>
    <property type="match status" value="1"/>
</dbReference>
<dbReference type="OrthoDB" id="529273at2759"/>
<dbReference type="AlphaFoldDB" id="C1N2E6"/>
<sequence>MSPRHAPRGPRGPRSSRPLTKRAALLCFAIVACVVNLPSAFLGVATTGWVVSLATGVGAGDARRDSKPRADASTRTTTAADARACESAARSCAIEPSSSPPPRAIALALPDPDPETRKPRKYSANHWFHVCEFHLRRVLNHARLRVATAREDGGGGNATSSAPAPDVIIQVASPAWTTQLTPMTRLLLALAYTDGRSRRVAFAPTGTIGSAAAAASTSKRSTSSVGLTCGWDRASWHFDATQPLEERFVVDAGPASRGEDGGGGGGGETTACEATAGVAVAVGGGGAFGAAKSERGDWAPTAADVRSLRGTLERLCGLDGGKNDDDEDDDARRISAGVDASDSRVYPTAALAAAPCNSDPTTNSNSNSNSRRHAVIYQRNVGRALRDPGDVASRVGAALGDDWIVTVVTHDDFLPPCLLARCLGRAELLLTPHGFQSMLYLFLPPRALLYEVFPHRYYKHGYKRAALEWGLSYGFTMSPPSSTTARVIGRTFTTNACMQMYYCRYNARKGNVSVSDEDASAIARAVAAERGLRGRLSTPWKVTESDERSTRPDPAADGGGSHGAVKVTRADGGELEAFGVGGKRGDVTRAACMAKCAANHSCQRFRLSGGDSDTNSAVSDSDASENLERGRCMLRIDESQGEKDGDVIGAGIYNNKCWVPGC</sequence>